<evidence type="ECO:0000313" key="2">
    <source>
        <dbReference type="Proteomes" id="UP000307440"/>
    </source>
</evidence>
<reference evidence="1 2" key="1">
    <citation type="journal article" date="2019" name="Nat. Ecol. Evol.">
        <title>Megaphylogeny resolves global patterns of mushroom evolution.</title>
        <authorList>
            <person name="Varga T."/>
            <person name="Krizsan K."/>
            <person name="Foldi C."/>
            <person name="Dima B."/>
            <person name="Sanchez-Garcia M."/>
            <person name="Sanchez-Ramirez S."/>
            <person name="Szollosi G.J."/>
            <person name="Szarkandi J.G."/>
            <person name="Papp V."/>
            <person name="Albert L."/>
            <person name="Andreopoulos W."/>
            <person name="Angelini C."/>
            <person name="Antonin V."/>
            <person name="Barry K.W."/>
            <person name="Bougher N.L."/>
            <person name="Buchanan P."/>
            <person name="Buyck B."/>
            <person name="Bense V."/>
            <person name="Catcheside P."/>
            <person name="Chovatia M."/>
            <person name="Cooper J."/>
            <person name="Damon W."/>
            <person name="Desjardin D."/>
            <person name="Finy P."/>
            <person name="Geml J."/>
            <person name="Haridas S."/>
            <person name="Hughes K."/>
            <person name="Justo A."/>
            <person name="Karasinski D."/>
            <person name="Kautmanova I."/>
            <person name="Kiss B."/>
            <person name="Kocsube S."/>
            <person name="Kotiranta H."/>
            <person name="LaButti K.M."/>
            <person name="Lechner B.E."/>
            <person name="Liimatainen K."/>
            <person name="Lipzen A."/>
            <person name="Lukacs Z."/>
            <person name="Mihaltcheva S."/>
            <person name="Morgado L.N."/>
            <person name="Niskanen T."/>
            <person name="Noordeloos M.E."/>
            <person name="Ohm R.A."/>
            <person name="Ortiz-Santana B."/>
            <person name="Ovrebo C."/>
            <person name="Racz N."/>
            <person name="Riley R."/>
            <person name="Savchenko A."/>
            <person name="Shiryaev A."/>
            <person name="Soop K."/>
            <person name="Spirin V."/>
            <person name="Szebenyi C."/>
            <person name="Tomsovsky M."/>
            <person name="Tulloss R.E."/>
            <person name="Uehling J."/>
            <person name="Grigoriev I.V."/>
            <person name="Vagvolgyi C."/>
            <person name="Papp T."/>
            <person name="Martin F.M."/>
            <person name="Miettinen O."/>
            <person name="Hibbett D.S."/>
            <person name="Nagy L.G."/>
        </authorList>
    </citation>
    <scope>NUCLEOTIDE SEQUENCE [LARGE SCALE GENOMIC DNA]</scope>
    <source>
        <strain evidence="1 2">CBS 121175</strain>
    </source>
</reference>
<proteinExistence type="predicted"/>
<sequence>MSKGSSLSAMLSHNSEARAHTEEGEYAIATLRKMEGEILACGRPGRYDIRGKSTGNEAHHVRDARYRGLYSVFATKESSSWGSTSILGVELPELKCTAVADDGRSKIPDKLLLARLGDKIGLTPTLHTVDHGVLLTVSHLPQAQPPEGAYVLCRLAGIYRTFATLLDLPYDATILAKTYTRLPAKIQRFILDEKMEMFDPIAIGLLRAHVAKRFDAPCPIPPFGSAPSLLRLLMEKTKRANSLERLENSGSNGVGAGGIQKACVCAGFSEWKIIIILVNHELLRGVPLEQRSSRRRARDSFLLADGHWTTGCAEAS</sequence>
<protein>
    <submittedName>
        <fullName evidence="1">Uncharacterized protein</fullName>
    </submittedName>
</protein>
<keyword evidence="2" id="KW-1185">Reference proteome</keyword>
<dbReference type="Proteomes" id="UP000307440">
    <property type="component" value="Unassembled WGS sequence"/>
</dbReference>
<name>A0A5C3KS75_COPMA</name>
<dbReference type="EMBL" id="ML210221">
    <property type="protein sequence ID" value="TFK23304.1"/>
    <property type="molecule type" value="Genomic_DNA"/>
</dbReference>
<gene>
    <name evidence="1" type="ORF">FA15DRAFT_656817</name>
</gene>
<dbReference type="AlphaFoldDB" id="A0A5C3KS75"/>
<organism evidence="1 2">
    <name type="scientific">Coprinopsis marcescibilis</name>
    <name type="common">Agaric fungus</name>
    <name type="synonym">Psathyrella marcescibilis</name>
    <dbReference type="NCBI Taxonomy" id="230819"/>
    <lineage>
        <taxon>Eukaryota</taxon>
        <taxon>Fungi</taxon>
        <taxon>Dikarya</taxon>
        <taxon>Basidiomycota</taxon>
        <taxon>Agaricomycotina</taxon>
        <taxon>Agaricomycetes</taxon>
        <taxon>Agaricomycetidae</taxon>
        <taxon>Agaricales</taxon>
        <taxon>Agaricineae</taxon>
        <taxon>Psathyrellaceae</taxon>
        <taxon>Coprinopsis</taxon>
    </lineage>
</organism>
<accession>A0A5C3KS75</accession>
<evidence type="ECO:0000313" key="1">
    <source>
        <dbReference type="EMBL" id="TFK23304.1"/>
    </source>
</evidence>